<evidence type="ECO:0000259" key="2">
    <source>
        <dbReference type="Pfam" id="PF00210"/>
    </source>
</evidence>
<dbReference type="InterPro" id="IPR023188">
    <property type="entry name" value="DPS_DNA-bd_CS"/>
</dbReference>
<dbReference type="RefSeq" id="WP_229344615.1">
    <property type="nucleotide sequence ID" value="NZ_JAJFAT010000005.1"/>
</dbReference>
<dbReference type="InterPro" id="IPR008331">
    <property type="entry name" value="Ferritin_DPS_dom"/>
</dbReference>
<dbReference type="PIRSF" id="PIRSF005900">
    <property type="entry name" value="Dps"/>
    <property type="match status" value="1"/>
</dbReference>
<dbReference type="EMBL" id="JAJFAT010000005">
    <property type="protein sequence ID" value="MCC3144660.1"/>
    <property type="molecule type" value="Genomic_DNA"/>
</dbReference>
<evidence type="ECO:0000313" key="4">
    <source>
        <dbReference type="Proteomes" id="UP001199296"/>
    </source>
</evidence>
<dbReference type="InterPro" id="IPR009078">
    <property type="entry name" value="Ferritin-like_SF"/>
</dbReference>
<organism evidence="3 4">
    <name type="scientific">Halanaerobium polyolivorans</name>
    <dbReference type="NCBI Taxonomy" id="2886943"/>
    <lineage>
        <taxon>Bacteria</taxon>
        <taxon>Bacillati</taxon>
        <taxon>Bacillota</taxon>
        <taxon>Clostridia</taxon>
        <taxon>Halanaerobiales</taxon>
        <taxon>Halanaerobiaceae</taxon>
        <taxon>Halanaerobium</taxon>
    </lineage>
</organism>
<dbReference type="Gene3D" id="1.20.1260.10">
    <property type="match status" value="1"/>
</dbReference>
<evidence type="ECO:0000313" key="3">
    <source>
        <dbReference type="EMBL" id="MCC3144660.1"/>
    </source>
</evidence>
<protein>
    <submittedName>
        <fullName evidence="3">DNA starvation/stationary phase protection protein</fullName>
    </submittedName>
</protein>
<dbReference type="Pfam" id="PF00210">
    <property type="entry name" value="Ferritin"/>
    <property type="match status" value="1"/>
</dbReference>
<gene>
    <name evidence="3" type="ORF">LJ207_04880</name>
</gene>
<keyword evidence="4" id="KW-1185">Reference proteome</keyword>
<dbReference type="GO" id="GO:0016722">
    <property type="term" value="F:oxidoreductase activity, acting on metal ions"/>
    <property type="evidence" value="ECO:0007669"/>
    <property type="project" value="InterPro"/>
</dbReference>
<evidence type="ECO:0000256" key="1">
    <source>
        <dbReference type="ARBA" id="ARBA00009497"/>
    </source>
</evidence>
<comment type="similarity">
    <text evidence="1">Belongs to the Dps family.</text>
</comment>
<dbReference type="InterPro" id="IPR012347">
    <property type="entry name" value="Ferritin-like"/>
</dbReference>
<comment type="caution">
    <text evidence="3">The sequence shown here is derived from an EMBL/GenBank/DDBJ whole genome shotgun (WGS) entry which is preliminary data.</text>
</comment>
<dbReference type="Proteomes" id="UP001199296">
    <property type="component" value="Unassembled WGS sequence"/>
</dbReference>
<dbReference type="CDD" id="cd01043">
    <property type="entry name" value="DPS"/>
    <property type="match status" value="1"/>
</dbReference>
<name>A0AAW4WZ83_9FIRM</name>
<feature type="domain" description="Ferritin/DPS" evidence="2">
    <location>
        <begin position="7"/>
        <end position="144"/>
    </location>
</feature>
<dbReference type="PANTHER" id="PTHR42932">
    <property type="entry name" value="GENERAL STRESS PROTEIN 20U"/>
    <property type="match status" value="1"/>
</dbReference>
<dbReference type="InterPro" id="IPR002177">
    <property type="entry name" value="DPS_DNA-bd"/>
</dbReference>
<dbReference type="AlphaFoldDB" id="A0AAW4WZ83"/>
<dbReference type="GO" id="GO:0008199">
    <property type="term" value="F:ferric iron binding"/>
    <property type="evidence" value="ECO:0007669"/>
    <property type="project" value="InterPro"/>
</dbReference>
<accession>A0AAW4WZ83</accession>
<sequence length="145" mass="16928">MKNYEKMQTYLSNLAVLNTKLHNLHWNVEGKRFVQVHEYTEGLYDDFFEKFDEVAELMKMKAEMPLVKMTDYLENATIEELDAKVFGCQEVLEIVAADLKEMKALATEIRNDADEDGDFKVVGEFEEHVAGYSKDLWFLRSMLVD</sequence>
<proteinExistence type="inferred from homology"/>
<dbReference type="PROSITE" id="PS00818">
    <property type="entry name" value="DPS_1"/>
    <property type="match status" value="1"/>
</dbReference>
<dbReference type="PANTHER" id="PTHR42932:SF1">
    <property type="entry name" value="GENERAL STRESS PROTEIN 20U"/>
    <property type="match status" value="1"/>
</dbReference>
<reference evidence="3 4" key="1">
    <citation type="submission" date="2021-10" db="EMBL/GenBank/DDBJ databases">
        <authorList>
            <person name="Grouzdev D.S."/>
            <person name="Pantiukh K.S."/>
            <person name="Krutkina M.S."/>
        </authorList>
    </citation>
    <scope>NUCLEOTIDE SEQUENCE [LARGE SCALE GENOMIC DNA]</scope>
    <source>
        <strain evidence="3 4">Z-7514</strain>
    </source>
</reference>
<dbReference type="SUPFAM" id="SSF47240">
    <property type="entry name" value="Ferritin-like"/>
    <property type="match status" value="1"/>
</dbReference>